<feature type="transmembrane region" description="Helical" evidence="1">
    <location>
        <begin position="6"/>
        <end position="22"/>
    </location>
</feature>
<feature type="transmembrane region" description="Helical" evidence="1">
    <location>
        <begin position="70"/>
        <end position="89"/>
    </location>
</feature>
<keyword evidence="3" id="KW-1185">Reference proteome</keyword>
<dbReference type="AlphaFoldDB" id="W4Q9Y6"/>
<comment type="caution">
    <text evidence="2">The sequence shown here is derived from an EMBL/GenBank/DDBJ whole genome shotgun (WGS) entry which is preliminary data.</text>
</comment>
<accession>W4Q9Y6</accession>
<dbReference type="EMBL" id="BAUU01000001">
    <property type="protein sequence ID" value="GAE28797.1"/>
    <property type="molecule type" value="Genomic_DNA"/>
</dbReference>
<keyword evidence="1" id="KW-0472">Membrane</keyword>
<organism evidence="2 3">
    <name type="scientific">Halalkalibacter hemicellulosilyticusJCM 9152</name>
    <dbReference type="NCBI Taxonomy" id="1236971"/>
    <lineage>
        <taxon>Bacteria</taxon>
        <taxon>Bacillati</taxon>
        <taxon>Bacillota</taxon>
        <taxon>Bacilli</taxon>
        <taxon>Bacillales</taxon>
        <taxon>Bacillaceae</taxon>
        <taxon>Halalkalibacter</taxon>
    </lineage>
</organism>
<keyword evidence="1" id="KW-0812">Transmembrane</keyword>
<dbReference type="RefSeq" id="WP_035339757.1">
    <property type="nucleotide sequence ID" value="NZ_BAUU01000001.1"/>
</dbReference>
<keyword evidence="1" id="KW-1133">Transmembrane helix</keyword>
<sequence>MKDRSLLYLITAIGMSGWVLLFRKRDHFKDWLIIYLFKTLVSTLMDGPVIKRKFLQYPIRLFPKWFDSNIAFLYLIFPMLCVMYNQFTYQMKPIKTFFSVFLFSLPMAGIEHWLEKRTNLVEFNKGWTSVHTIFVLTLTFWFVRLFIYTVRKLDNKMRGGGIEVGGS</sequence>
<feature type="transmembrane region" description="Helical" evidence="1">
    <location>
        <begin position="126"/>
        <end position="147"/>
    </location>
</feature>
<proteinExistence type="predicted"/>
<name>W4Q9Y6_9BACI</name>
<dbReference type="NCBIfam" id="NF041644">
    <property type="entry name" value="CBO0543_fam"/>
    <property type="match status" value="1"/>
</dbReference>
<dbReference type="InterPro" id="IPR048147">
    <property type="entry name" value="CBO0543-like"/>
</dbReference>
<feature type="transmembrane region" description="Helical" evidence="1">
    <location>
        <begin position="96"/>
        <end position="114"/>
    </location>
</feature>
<protein>
    <submittedName>
        <fullName evidence="2">Uncharacterized protein</fullName>
    </submittedName>
</protein>
<dbReference type="Proteomes" id="UP000018895">
    <property type="component" value="Unassembled WGS sequence"/>
</dbReference>
<evidence type="ECO:0000313" key="2">
    <source>
        <dbReference type="EMBL" id="GAE28797.1"/>
    </source>
</evidence>
<gene>
    <name evidence="2" type="ORF">JCM9152_131</name>
</gene>
<feature type="transmembrane region" description="Helical" evidence="1">
    <location>
        <begin position="31"/>
        <end position="50"/>
    </location>
</feature>
<evidence type="ECO:0000313" key="3">
    <source>
        <dbReference type="Proteomes" id="UP000018895"/>
    </source>
</evidence>
<reference evidence="2" key="1">
    <citation type="journal article" date="2014" name="Genome Announc.">
        <title>Draft Genome Sequences of Three Alkaliphilic Bacillus Strains, Bacillus wakoensis JCM 9140T, Bacillus akibai JCM 9157T, and Bacillus hemicellulosilyticus JCM 9152T.</title>
        <authorList>
            <person name="Yuki M."/>
            <person name="Oshima K."/>
            <person name="Suda W."/>
            <person name="Oshida Y."/>
            <person name="Kitamura K."/>
            <person name="Iida T."/>
            <person name="Hattori M."/>
            <person name="Ohkuma M."/>
        </authorList>
    </citation>
    <scope>NUCLEOTIDE SEQUENCE [LARGE SCALE GENOMIC DNA]</scope>
    <source>
        <strain evidence="2">JCM 9152</strain>
    </source>
</reference>
<dbReference type="OrthoDB" id="2622010at2"/>
<evidence type="ECO:0000256" key="1">
    <source>
        <dbReference type="SAM" id="Phobius"/>
    </source>
</evidence>